<organism evidence="11 12">
    <name type="scientific">Cytospora mali</name>
    <name type="common">Apple Valsa canker fungus</name>
    <name type="synonym">Valsa mali</name>
    <dbReference type="NCBI Taxonomy" id="578113"/>
    <lineage>
        <taxon>Eukaryota</taxon>
        <taxon>Fungi</taxon>
        <taxon>Dikarya</taxon>
        <taxon>Ascomycota</taxon>
        <taxon>Pezizomycotina</taxon>
        <taxon>Sordariomycetes</taxon>
        <taxon>Sordariomycetidae</taxon>
        <taxon>Diaporthales</taxon>
        <taxon>Cytosporaceae</taxon>
        <taxon>Cytospora</taxon>
    </lineage>
</organism>
<evidence type="ECO:0000256" key="2">
    <source>
        <dbReference type="ARBA" id="ARBA00022540"/>
    </source>
</evidence>
<evidence type="ECO:0000256" key="5">
    <source>
        <dbReference type="ARBA" id="ARBA00022884"/>
    </source>
</evidence>
<feature type="compositionally biased region" description="Basic and acidic residues" evidence="9">
    <location>
        <begin position="1"/>
        <end position="11"/>
    </location>
</feature>
<feature type="region of interest" description="Disordered" evidence="9">
    <location>
        <begin position="1"/>
        <end position="20"/>
    </location>
</feature>
<dbReference type="InterPro" id="IPR000504">
    <property type="entry name" value="RRM_dom"/>
</dbReference>
<keyword evidence="2 7" id="KW-0396">Initiation factor</keyword>
<dbReference type="PIRSF" id="PIRSF036424">
    <property type="entry name" value="eIF3b"/>
    <property type="match status" value="1"/>
</dbReference>
<gene>
    <name evidence="7" type="primary">PRT1</name>
    <name evidence="11" type="ORF">VM1G_02350</name>
</gene>
<dbReference type="FunFam" id="2.130.10.10:FF:000419">
    <property type="entry name" value="Eukaryotic translation initiation factor 3 subunit B"/>
    <property type="match status" value="1"/>
</dbReference>
<keyword evidence="12" id="KW-1185">Reference proteome</keyword>
<dbReference type="GO" id="GO:0033290">
    <property type="term" value="C:eukaryotic 48S preinitiation complex"/>
    <property type="evidence" value="ECO:0007669"/>
    <property type="project" value="UniProtKB-UniRule"/>
</dbReference>
<evidence type="ECO:0000256" key="9">
    <source>
        <dbReference type="SAM" id="MobiDB-lite"/>
    </source>
</evidence>
<dbReference type="OrthoDB" id="10250414at2759"/>
<keyword evidence="1 7" id="KW-0963">Cytoplasm</keyword>
<dbReference type="FunFam" id="3.30.70.330:FF:000235">
    <property type="entry name" value="Eukaryotic translation initiation factor 3 subunit B"/>
    <property type="match status" value="1"/>
</dbReference>
<evidence type="ECO:0000256" key="4">
    <source>
        <dbReference type="ARBA" id="ARBA00022737"/>
    </source>
</evidence>
<dbReference type="SUPFAM" id="SSF82171">
    <property type="entry name" value="DPP6 N-terminal domain-like"/>
    <property type="match status" value="1"/>
</dbReference>
<accession>A0A194VPE3</accession>
<dbReference type="SMR" id="A0A194VPE3"/>
<evidence type="ECO:0000259" key="10">
    <source>
        <dbReference type="PROSITE" id="PS50102"/>
    </source>
</evidence>
<comment type="function">
    <text evidence="8">Component of the eukaryotic translation initiation factor 3 (eIF-3) complex, which is involved in protein synthesis and, together with other initiation factors, stimulates binding of mRNA and methionyl-tRNAi to the 40S ribosome.</text>
</comment>
<protein>
    <recommendedName>
        <fullName evidence="7">Eukaryotic translation initiation factor 3 subunit B</fullName>
        <shortName evidence="7">eIF3b</shortName>
    </recommendedName>
    <alternativeName>
        <fullName evidence="7">Eukaryotic translation initiation factor 3 90 kDa subunit homolog</fullName>
        <shortName evidence="7">eIF3 p90</shortName>
    </alternativeName>
    <alternativeName>
        <fullName evidence="7">Translation initiation factor eIF3, p90 subunit homolog</fullName>
    </alternativeName>
</protein>
<evidence type="ECO:0000313" key="12">
    <source>
        <dbReference type="Proteomes" id="UP000078559"/>
    </source>
</evidence>
<evidence type="ECO:0000256" key="6">
    <source>
        <dbReference type="ARBA" id="ARBA00022917"/>
    </source>
</evidence>
<keyword evidence="6 7" id="KW-0648">Protein biosynthesis</keyword>
<dbReference type="GO" id="GO:0005852">
    <property type="term" value="C:eukaryotic translation initiation factor 3 complex"/>
    <property type="evidence" value="ECO:0007669"/>
    <property type="project" value="UniProtKB-UniRule"/>
</dbReference>
<dbReference type="InterPro" id="IPR013979">
    <property type="entry name" value="TIF_beta_prop-like"/>
</dbReference>
<sequence>MASTFEHLREADLDDDEYDEEEVDVSDLREKYEVQLDSGYDHFVVVDGLPEVTEDQKPKLVKFLLKKLASVGKAREDQIYMPMGDNGKSLRFAFVEYSSAAEAAAAVRQLDMVALDKKHTLRVNKLTDVERYGREGRVEDEYHEPEIEPFQEKEHLRWFLADPSGRGRDQFAMFRGETVGVFWNNDKDQPENIVDRQFWTETFVQWSPLGTYLTSIHALGVQLWGGPSWTRQRRFAHPFVNLVAYSPNENYLVTWSARPIAIGDEGHPQLTRDDDGKNYIVWDIATGKPLRSFANVDTPGEDATGKAKKFPWPAFKWSADDKYVARMVQGQSISVYTLPHMGLLDKTSIKIEGVMDFDWAPATPKRDGIKTYEQLFCYWTPEIGSNPAKVGLMTIPSKEVIRSLNLFSVSDAKLHWQSDASYICVKVDRHSKSKKSQATTLEIFRVNEKGVPVEVVDTIKDTVINFAWEPKGSRFVIITAPEPPGATAVPPKTSVAFFCPEKIKGNAVGNFKHLRTLEKKNSNAIYWSPRGRFVVVATIHNTQSSDLDFFDVDFEGEKPESDKDLTANLQLMNTAEHYGVTDIEWDPSGRYVATWASSWKHAMENGYHIYDFRGELLREEPIEKFKQWSWRPRPATLLTKEEQKSIRKNLREYSRVFEEQDAQRITGANQEVVERRRQLLDEWLDFRDSIEREVVEQREDLGLPLDPAEELIKRKMADESVDGEQEQVIEEIVEEVLEESEEIVST</sequence>
<comment type="subunit">
    <text evidence="7 8">Component of the eukaryotic translation initiation factor 3 (eIF-3) complex.</text>
</comment>
<dbReference type="GO" id="GO:0031369">
    <property type="term" value="F:translation initiation factor binding"/>
    <property type="evidence" value="ECO:0007669"/>
    <property type="project" value="InterPro"/>
</dbReference>
<evidence type="ECO:0000256" key="8">
    <source>
        <dbReference type="PIRNR" id="PIRNR036424"/>
    </source>
</evidence>
<comment type="similarity">
    <text evidence="7 8">Belongs to the eIF-3 subunit B family.</text>
</comment>
<dbReference type="InterPro" id="IPR012677">
    <property type="entry name" value="Nucleotide-bd_a/b_plait_sf"/>
</dbReference>
<dbReference type="GO" id="GO:0003743">
    <property type="term" value="F:translation initiation factor activity"/>
    <property type="evidence" value="ECO:0007669"/>
    <property type="project" value="UniProtKB-UniRule"/>
</dbReference>
<feature type="domain" description="RRM" evidence="10">
    <location>
        <begin position="42"/>
        <end position="128"/>
    </location>
</feature>
<evidence type="ECO:0000256" key="7">
    <source>
        <dbReference type="HAMAP-Rule" id="MF_03001"/>
    </source>
</evidence>
<dbReference type="PANTHER" id="PTHR14068:SF0">
    <property type="entry name" value="EUKARYOTIC TRANSLATION INITIATION FACTOR 3 SUBUNIT B"/>
    <property type="match status" value="1"/>
</dbReference>
<dbReference type="SUPFAM" id="SSF54928">
    <property type="entry name" value="RNA-binding domain, RBD"/>
    <property type="match status" value="1"/>
</dbReference>
<keyword evidence="4" id="KW-0677">Repeat</keyword>
<dbReference type="InterPro" id="IPR015943">
    <property type="entry name" value="WD40/YVTN_repeat-like_dom_sf"/>
</dbReference>
<keyword evidence="3" id="KW-0853">WD repeat</keyword>
<dbReference type="Gene3D" id="3.30.70.330">
    <property type="match status" value="1"/>
</dbReference>
<dbReference type="Gene3D" id="2.130.10.10">
    <property type="entry name" value="YVTN repeat-like/Quinoprotein amine dehydrogenase"/>
    <property type="match status" value="1"/>
</dbReference>
<evidence type="ECO:0000313" key="11">
    <source>
        <dbReference type="EMBL" id="KUI65833.1"/>
    </source>
</evidence>
<dbReference type="HAMAP" id="MF_03001">
    <property type="entry name" value="eIF3b"/>
    <property type="match status" value="1"/>
</dbReference>
<dbReference type="Proteomes" id="UP000078559">
    <property type="component" value="Chromosome 2"/>
</dbReference>
<dbReference type="InterPro" id="IPR011400">
    <property type="entry name" value="EIF3B"/>
</dbReference>
<dbReference type="Pfam" id="PF08662">
    <property type="entry name" value="eIF2A"/>
    <property type="match status" value="1"/>
</dbReference>
<keyword evidence="5 7" id="KW-0694">RNA-binding</keyword>
<name>A0A194VPE3_CYTMA</name>
<dbReference type="PROSITE" id="PS50102">
    <property type="entry name" value="RRM"/>
    <property type="match status" value="1"/>
</dbReference>
<dbReference type="GO" id="GO:0016282">
    <property type="term" value="C:eukaryotic 43S preinitiation complex"/>
    <property type="evidence" value="ECO:0007669"/>
    <property type="project" value="UniProtKB-UniRule"/>
</dbReference>
<dbReference type="EMBL" id="CM003099">
    <property type="protein sequence ID" value="KUI65833.1"/>
    <property type="molecule type" value="Genomic_DNA"/>
</dbReference>
<proteinExistence type="inferred from homology"/>
<dbReference type="AlphaFoldDB" id="A0A194VPE3"/>
<dbReference type="GO" id="GO:0003723">
    <property type="term" value="F:RNA binding"/>
    <property type="evidence" value="ECO:0007669"/>
    <property type="project" value="UniProtKB-UniRule"/>
</dbReference>
<reference evidence="11" key="1">
    <citation type="submission" date="2014-12" db="EMBL/GenBank/DDBJ databases">
        <title>Genome Sequence of Valsa Canker Pathogens Uncovers a Specific Adaption of Colonization on Woody Bark.</title>
        <authorList>
            <person name="Yin Z."/>
            <person name="Liu H."/>
            <person name="Gao X."/>
            <person name="Li Z."/>
            <person name="Song N."/>
            <person name="Ke X."/>
            <person name="Dai Q."/>
            <person name="Wu Y."/>
            <person name="Sun Y."/>
            <person name="Xu J.-R."/>
            <person name="Kang Z.K."/>
            <person name="Wang L."/>
            <person name="Huang L."/>
        </authorList>
    </citation>
    <scope>NUCLEOTIDE SEQUENCE [LARGE SCALE GENOMIC DNA]</scope>
    <source>
        <strain evidence="11">03-8</strain>
    </source>
</reference>
<dbReference type="PANTHER" id="PTHR14068">
    <property type="entry name" value="EUKARYOTIC TRANSLATION INITIATION FACTOR 3 EIF3 -RELATED"/>
    <property type="match status" value="1"/>
</dbReference>
<evidence type="ECO:0000256" key="3">
    <source>
        <dbReference type="ARBA" id="ARBA00022574"/>
    </source>
</evidence>
<comment type="function">
    <text evidence="7">RNA-binding component of the eukaryotic translation initiation factor 3 (eIF-3) complex, which is involved in protein synthesis of a specialized repertoire of mRNAs and, together with other initiation factors, stimulates binding of mRNA and methionyl-tRNAi to the 40S ribosome. The eIF-3 complex specifically targets and initiates translation of a subset of mRNAs involved in cell proliferation.</text>
</comment>
<dbReference type="InterPro" id="IPR035979">
    <property type="entry name" value="RBD_domain_sf"/>
</dbReference>
<dbReference type="GO" id="GO:0001732">
    <property type="term" value="P:formation of cytoplasmic translation initiation complex"/>
    <property type="evidence" value="ECO:0007669"/>
    <property type="project" value="UniProtKB-UniRule"/>
</dbReference>
<evidence type="ECO:0000256" key="1">
    <source>
        <dbReference type="ARBA" id="ARBA00022490"/>
    </source>
</evidence>
<comment type="subcellular location">
    <subcellularLocation>
        <location evidence="7 8">Cytoplasm</location>
    </subcellularLocation>
</comment>